<keyword evidence="6" id="KW-1185">Reference proteome</keyword>
<dbReference type="Pfam" id="PF00933">
    <property type="entry name" value="Glyco_hydro_3"/>
    <property type="match status" value="1"/>
</dbReference>
<dbReference type="PRINTS" id="PR00133">
    <property type="entry name" value="GLHYDRLASE3"/>
</dbReference>
<comment type="similarity">
    <text evidence="1">Belongs to the glycosyl hydrolase 3 family.</text>
</comment>
<evidence type="ECO:0000256" key="1">
    <source>
        <dbReference type="ARBA" id="ARBA00005336"/>
    </source>
</evidence>
<dbReference type="EC" id="3.2.1.52" evidence="5"/>
<evidence type="ECO:0000256" key="3">
    <source>
        <dbReference type="ARBA" id="ARBA00023295"/>
    </source>
</evidence>
<dbReference type="GO" id="GO:0004563">
    <property type="term" value="F:beta-N-acetylhexosaminidase activity"/>
    <property type="evidence" value="ECO:0007669"/>
    <property type="project" value="UniProtKB-EC"/>
</dbReference>
<proteinExistence type="inferred from homology"/>
<dbReference type="PANTHER" id="PTHR30480:SF16">
    <property type="entry name" value="GLYCOSIDE HYDROLASE FAMILY 3 DOMAIN PROTEIN"/>
    <property type="match status" value="1"/>
</dbReference>
<dbReference type="RefSeq" id="WP_394461035.1">
    <property type="nucleotide sequence ID" value="NZ_JBIGHZ010000004.1"/>
</dbReference>
<evidence type="ECO:0000256" key="2">
    <source>
        <dbReference type="ARBA" id="ARBA00022801"/>
    </source>
</evidence>
<dbReference type="EMBL" id="JBIGHZ010000004">
    <property type="protein sequence ID" value="MFG6448612.1"/>
    <property type="molecule type" value="Genomic_DNA"/>
</dbReference>
<organism evidence="5 6">
    <name type="scientific">Roseateles rivi</name>
    <dbReference type="NCBI Taxonomy" id="3299028"/>
    <lineage>
        <taxon>Bacteria</taxon>
        <taxon>Pseudomonadati</taxon>
        <taxon>Pseudomonadota</taxon>
        <taxon>Betaproteobacteria</taxon>
        <taxon>Burkholderiales</taxon>
        <taxon>Sphaerotilaceae</taxon>
        <taxon>Roseateles</taxon>
    </lineage>
</organism>
<dbReference type="Proteomes" id="UP001606099">
    <property type="component" value="Unassembled WGS sequence"/>
</dbReference>
<dbReference type="InterPro" id="IPR036962">
    <property type="entry name" value="Glyco_hydro_3_N_sf"/>
</dbReference>
<reference evidence="5 6" key="1">
    <citation type="submission" date="2024-08" db="EMBL/GenBank/DDBJ databases">
        <authorList>
            <person name="Lu H."/>
        </authorList>
    </citation>
    <scope>NUCLEOTIDE SEQUENCE [LARGE SCALE GENOMIC DNA]</scope>
    <source>
        <strain evidence="5 6">BYS180W</strain>
    </source>
</reference>
<dbReference type="NCBIfam" id="NF003740">
    <property type="entry name" value="PRK05337.1"/>
    <property type="match status" value="1"/>
</dbReference>
<evidence type="ECO:0000313" key="5">
    <source>
        <dbReference type="EMBL" id="MFG6448612.1"/>
    </source>
</evidence>
<dbReference type="InterPro" id="IPR050226">
    <property type="entry name" value="NagZ_Beta-hexosaminidase"/>
</dbReference>
<keyword evidence="2 5" id="KW-0378">Hydrolase</keyword>
<dbReference type="InterPro" id="IPR017853">
    <property type="entry name" value="GH"/>
</dbReference>
<accession>A0ABW7FWB4</accession>
<feature type="domain" description="Glycoside hydrolase family 3 N-terminal" evidence="4">
    <location>
        <begin position="14"/>
        <end position="317"/>
    </location>
</feature>
<evidence type="ECO:0000259" key="4">
    <source>
        <dbReference type="Pfam" id="PF00933"/>
    </source>
</evidence>
<gene>
    <name evidence="5" type="primary">nagZ</name>
    <name evidence="5" type="ORF">ACG0Z6_10220</name>
</gene>
<sequence>MSTTSAHPGRVVMVDIQGKRLDAATAAFLRQHQIRAVCLFRKNLGTEAEVRQLCADLREVMGPEALIGLDQEGGSVVRATFLPQPPSAMALGAGGDAALAREVGAAVARGLRAIGINWNFAPVTDINNNPANPVIAERSFSERADEVTRLAGAWMAGSLEAGVACCIKHFPGHGDTHVDSHLDLPTVNKSRAELDALELIPFKALRDQAPSVMTAHIVYPQIDPDYPATLSRTILGGILRQEWGYDGVVITDALMMKAIADRYGYARASVLALNAGADLILAQGSLEEQGQAIGALQAALSLGELPQQRVNEAAARLDALAQRFPVAIASYSDAQRAQDDALMRRAWAAGLSTLRGARAPGLDEPVRVLVQQEVPTDGVSEAGPTGEQVRALFAGHRQVEVLAVPSITALDWASLPQDGRFTVLASTARARYGDVAQAWRPDLHLILWNPFQSLDVAAPTVISWGYADGALAALQAWLQGRLDVQATAPVTLN</sequence>
<dbReference type="SUPFAM" id="SSF51445">
    <property type="entry name" value="(Trans)glycosidases"/>
    <property type="match status" value="1"/>
</dbReference>
<comment type="caution">
    <text evidence="5">The sequence shown here is derived from an EMBL/GenBank/DDBJ whole genome shotgun (WGS) entry which is preliminary data.</text>
</comment>
<dbReference type="PANTHER" id="PTHR30480">
    <property type="entry name" value="BETA-HEXOSAMINIDASE-RELATED"/>
    <property type="match status" value="1"/>
</dbReference>
<dbReference type="InterPro" id="IPR001764">
    <property type="entry name" value="Glyco_hydro_3_N"/>
</dbReference>
<dbReference type="Gene3D" id="3.20.20.300">
    <property type="entry name" value="Glycoside hydrolase, family 3, N-terminal domain"/>
    <property type="match status" value="1"/>
</dbReference>
<keyword evidence="3 5" id="KW-0326">Glycosidase</keyword>
<name>A0ABW7FWB4_9BURK</name>
<protein>
    <submittedName>
        <fullName evidence="5">Beta-N-acetylhexosaminidase</fullName>
        <ecNumber evidence="5">3.2.1.52</ecNumber>
    </submittedName>
</protein>
<evidence type="ECO:0000313" key="6">
    <source>
        <dbReference type="Proteomes" id="UP001606099"/>
    </source>
</evidence>